<name>A0A093BGT6_CHAPE</name>
<evidence type="ECO:0000313" key="2">
    <source>
        <dbReference type="EMBL" id="KFU94321.1"/>
    </source>
</evidence>
<accession>A0A093BGT6</accession>
<dbReference type="InterPro" id="IPR039879">
    <property type="entry name" value="EFC10"/>
</dbReference>
<feature type="non-terminal residue" evidence="2">
    <location>
        <position position="67"/>
    </location>
</feature>
<reference evidence="2 3" key="1">
    <citation type="submission" date="2013-08" db="EMBL/GenBank/DDBJ databases">
        <title>Genome evolution of avian class.</title>
        <authorList>
            <person name="Zhang G."/>
            <person name="Li C."/>
        </authorList>
    </citation>
    <scope>NUCLEOTIDE SEQUENCE [LARGE SCALE GENOMIC DNA]</scope>
    <source>
        <strain evidence="2">M959</strain>
    </source>
</reference>
<feature type="domain" description="EFCAB10 C-terminal EF-hand" evidence="1">
    <location>
        <begin position="26"/>
        <end position="67"/>
    </location>
</feature>
<dbReference type="Pfam" id="PF24548">
    <property type="entry name" value="EF_EFCAB10_C"/>
    <property type="match status" value="1"/>
</dbReference>
<dbReference type="AlphaFoldDB" id="A0A093BGT6"/>
<dbReference type="PANTHER" id="PTHR21847:SF1">
    <property type="entry name" value="EF-HAND CALCIUM-BINDING DOMAIN-CONTAINING PROTEIN 10"/>
    <property type="match status" value="1"/>
</dbReference>
<feature type="non-terminal residue" evidence="2">
    <location>
        <position position="1"/>
    </location>
</feature>
<sequence>FLIQLLEKVKAARRSRGEYPDLMDEENLVAMFGLLDVVGRGHVTAAQHREALKTLGLSTEDLQLEED</sequence>
<reference evidence="3" key="2">
    <citation type="journal article" date="2014" name="Science">
        <title>Comparative genomics reveals insights into avian genome evolution and adaptation.</title>
        <authorList>
            <consortium name="Avian Genome Consortium"/>
            <person name="Zhang G."/>
            <person name="Li C."/>
            <person name="Li Q."/>
            <person name="Li B."/>
            <person name="Larkin D.M."/>
            <person name="Lee C."/>
            <person name="Storz J.F."/>
            <person name="Antunes A."/>
            <person name="Greenwold M.J."/>
            <person name="Meredith R.W."/>
            <person name="Odeen A."/>
            <person name="Cui J."/>
            <person name="Zhou Q."/>
            <person name="Xu L."/>
            <person name="Pan H."/>
            <person name="Wang Z."/>
            <person name="Jin L."/>
            <person name="Zhang P."/>
            <person name="Hu H."/>
            <person name="Yang W."/>
            <person name="Hu J."/>
            <person name="Xiao J."/>
            <person name="Yang Z."/>
            <person name="Liu Y."/>
            <person name="Xie Q."/>
            <person name="Yu H."/>
            <person name="Lian J."/>
            <person name="Wen P."/>
            <person name="Zhang F."/>
            <person name="Li H."/>
            <person name="Zeng Y."/>
            <person name="Xiong Z."/>
            <person name="Liu S."/>
            <person name="Zhou L."/>
            <person name="Huang Z."/>
            <person name="An N."/>
            <person name="Wang J."/>
            <person name="Zheng Q."/>
            <person name="Xiong Y."/>
            <person name="Wang G."/>
            <person name="Wang B."/>
            <person name="Wang J."/>
            <person name="Fan Y."/>
            <person name="da Fonseca R.R."/>
            <person name="Alfaro-Nunez A."/>
            <person name="Schubert M."/>
            <person name="Orlando L."/>
            <person name="Mourier T."/>
            <person name="Howard J.T."/>
            <person name="Ganapathy G."/>
            <person name="Pfenning A."/>
            <person name="Whitney O."/>
            <person name="Rivas M.V."/>
            <person name="Hara E."/>
            <person name="Smith J."/>
            <person name="Farre M."/>
            <person name="Narayan J."/>
            <person name="Slavov G."/>
            <person name="Romanov M.N."/>
            <person name="Borges R."/>
            <person name="Machado J.P."/>
            <person name="Khan I."/>
            <person name="Springer M.S."/>
            <person name="Gatesy J."/>
            <person name="Hoffmann F.G."/>
            <person name="Opazo J.C."/>
            <person name="Hastad O."/>
            <person name="Sawyer R.H."/>
            <person name="Kim H."/>
            <person name="Kim K.W."/>
            <person name="Kim H.J."/>
            <person name="Cho S."/>
            <person name="Li N."/>
            <person name="Huang Y."/>
            <person name="Bruford M.W."/>
            <person name="Zhan X."/>
            <person name="Dixon A."/>
            <person name="Bertelsen M.F."/>
            <person name="Derryberry E."/>
            <person name="Warren W."/>
            <person name="Wilson R.K."/>
            <person name="Li S."/>
            <person name="Ray D.A."/>
            <person name="Green R.E."/>
            <person name="O'Brien S.J."/>
            <person name="Griffin D."/>
            <person name="Johnson W.E."/>
            <person name="Haussler D."/>
            <person name="Ryder O.A."/>
            <person name="Willerslev E."/>
            <person name="Graves G.R."/>
            <person name="Alstrom P."/>
            <person name="Fjeldsa J."/>
            <person name="Mindell D.P."/>
            <person name="Edwards S.V."/>
            <person name="Braun E.L."/>
            <person name="Rahbek C."/>
            <person name="Burt D.W."/>
            <person name="Houde P."/>
            <person name="Zhang Y."/>
            <person name="Yang H."/>
            <person name="Wang J."/>
            <person name="Jarvis E.D."/>
            <person name="Gilbert M.T."/>
            <person name="Wang J."/>
        </authorList>
    </citation>
    <scope>NUCLEOTIDE SEQUENCE [LARGE SCALE GENOMIC DNA]</scope>
</reference>
<evidence type="ECO:0000259" key="1">
    <source>
        <dbReference type="Pfam" id="PF24548"/>
    </source>
</evidence>
<keyword evidence="3" id="KW-1185">Reference proteome</keyword>
<dbReference type="EMBL" id="KN126987">
    <property type="protein sequence ID" value="KFU94321.1"/>
    <property type="molecule type" value="Genomic_DNA"/>
</dbReference>
<proteinExistence type="predicted"/>
<dbReference type="InterPro" id="IPR056587">
    <property type="entry name" value="EF_EFCAB10_C"/>
</dbReference>
<gene>
    <name evidence="2" type="ORF">M959_00621</name>
</gene>
<protein>
    <submittedName>
        <fullName evidence="2">EF-hand calcium-binding domain-containing protein 10</fullName>
    </submittedName>
</protein>
<dbReference type="Proteomes" id="UP000031515">
    <property type="component" value="Unassembled WGS sequence"/>
</dbReference>
<dbReference type="PANTHER" id="PTHR21847">
    <property type="entry name" value="EF-HAND CALCIUM-BINDING DOMAIN-CONTAINING PROTEIN 10"/>
    <property type="match status" value="1"/>
</dbReference>
<organism evidence="2 3">
    <name type="scientific">Chaetura pelagica</name>
    <name type="common">Chimney swift</name>
    <name type="synonym">Hirundo pelagica</name>
    <dbReference type="NCBI Taxonomy" id="8897"/>
    <lineage>
        <taxon>Eukaryota</taxon>
        <taxon>Metazoa</taxon>
        <taxon>Chordata</taxon>
        <taxon>Craniata</taxon>
        <taxon>Vertebrata</taxon>
        <taxon>Euteleostomi</taxon>
        <taxon>Archelosauria</taxon>
        <taxon>Archosauria</taxon>
        <taxon>Dinosauria</taxon>
        <taxon>Saurischia</taxon>
        <taxon>Theropoda</taxon>
        <taxon>Coelurosauria</taxon>
        <taxon>Aves</taxon>
        <taxon>Neognathae</taxon>
        <taxon>Neoaves</taxon>
        <taxon>Strisores</taxon>
        <taxon>Apodiformes</taxon>
        <taxon>Apodidae</taxon>
        <taxon>Apodinae</taxon>
        <taxon>Chaetura</taxon>
    </lineage>
</organism>
<evidence type="ECO:0000313" key="3">
    <source>
        <dbReference type="Proteomes" id="UP000031515"/>
    </source>
</evidence>